<name>B7G5I9_PHATC</name>
<sequence>MDYARAKPNREEAVADTGEKKASAKKVKVGVYYYPWYSGNFHGGKYLRQKLDPVQQPALGEYDDRDPDVIAQHVAWSQQANIDVWITSWWGPDSDSNRTTKDVILASPVFQKSGLQLALFYESTSRLGKAFDDISNIASDITYMAKTYFKNTNYLRIDGKPVLAVYLTRSIEARSDINRFTSIVRQAALHAGVGEIYLLGDHAFGKPPAKSSPSYSKKINNLRRLDAITNYDVYGSMHAKGKHATQAEVAAYTQAQENWRTMAQDAKVAFVPCVSPGFNDRGVRLRANHSALSRKLDSDESEPGSLFQAQLRQSVALVDDAADRLLMVTSFNEWHEDTQIEPVAEQAMTVRDGSDGSQDYTQGVGYEGYETLYLDLLRDETVEKQKCNAEK</sequence>
<dbReference type="GO" id="GO:0004559">
    <property type="term" value="F:alpha-mannosidase activity"/>
    <property type="evidence" value="ECO:0007669"/>
    <property type="project" value="TreeGrafter"/>
</dbReference>
<gene>
    <name evidence="9" type="ORF">PHATRDRAFT_47966</name>
</gene>
<dbReference type="PANTHER" id="PTHR13572:SF4">
    <property type="entry name" value="RE57134P"/>
    <property type="match status" value="1"/>
</dbReference>
<evidence type="ECO:0000256" key="5">
    <source>
        <dbReference type="ARBA" id="ARBA00022968"/>
    </source>
</evidence>
<dbReference type="KEGG" id="pti:PHATRDRAFT_47966"/>
<keyword evidence="10" id="KW-1185">Reference proteome</keyword>
<evidence type="ECO:0000313" key="9">
    <source>
        <dbReference type="EMBL" id="EEC46324.1"/>
    </source>
</evidence>
<dbReference type="GO" id="GO:0000139">
    <property type="term" value="C:Golgi membrane"/>
    <property type="evidence" value="ECO:0007669"/>
    <property type="project" value="UniProtKB-SubCell"/>
</dbReference>
<dbReference type="HOGENOM" id="CLU_706898_0_0_1"/>
<proteinExistence type="inferred from homology"/>
<keyword evidence="8" id="KW-0472">Membrane</keyword>
<keyword evidence="7" id="KW-0333">Golgi apparatus</keyword>
<comment type="subcellular location">
    <subcellularLocation>
        <location evidence="1">Golgi apparatus membrane</location>
        <topology evidence="1">Single-pass type II membrane protein</topology>
    </subcellularLocation>
</comment>
<dbReference type="Proteomes" id="UP000000759">
    <property type="component" value="Chromosome 15"/>
</dbReference>
<dbReference type="AlphaFoldDB" id="B7G5I9"/>
<dbReference type="OrthoDB" id="406152at2759"/>
<evidence type="ECO:0000256" key="8">
    <source>
        <dbReference type="ARBA" id="ARBA00023136"/>
    </source>
</evidence>
<dbReference type="Pfam" id="PF14307">
    <property type="entry name" value="Glyco_tran_WbsX"/>
    <property type="match status" value="1"/>
</dbReference>
<keyword evidence="5" id="KW-0735">Signal-anchor</keyword>
<dbReference type="RefSeq" id="XP_002182423.1">
    <property type="nucleotide sequence ID" value="XM_002182387.1"/>
</dbReference>
<dbReference type="CDD" id="cd11578">
    <property type="entry name" value="GH99_GH71_like_1"/>
    <property type="match status" value="1"/>
</dbReference>
<dbReference type="InterPro" id="IPR026071">
    <property type="entry name" value="Glyco_Hydrolase_99"/>
</dbReference>
<dbReference type="Gene3D" id="3.20.20.80">
    <property type="entry name" value="Glycosidases"/>
    <property type="match status" value="1"/>
</dbReference>
<comment type="similarity">
    <text evidence="2">Belongs to the glycosyl hydrolase 99 family.</text>
</comment>
<keyword evidence="6" id="KW-1133">Transmembrane helix</keyword>
<dbReference type="GeneID" id="7203147"/>
<keyword evidence="4" id="KW-0378">Hydrolase</keyword>
<accession>B7G5I9</accession>
<reference evidence="9 10" key="1">
    <citation type="journal article" date="2008" name="Nature">
        <title>The Phaeodactylum genome reveals the evolutionary history of diatom genomes.</title>
        <authorList>
            <person name="Bowler C."/>
            <person name="Allen A.E."/>
            <person name="Badger J.H."/>
            <person name="Grimwood J."/>
            <person name="Jabbari K."/>
            <person name="Kuo A."/>
            <person name="Maheswari U."/>
            <person name="Martens C."/>
            <person name="Maumus F."/>
            <person name="Otillar R.P."/>
            <person name="Rayko E."/>
            <person name="Salamov A."/>
            <person name="Vandepoele K."/>
            <person name="Beszteri B."/>
            <person name="Gruber A."/>
            <person name="Heijde M."/>
            <person name="Katinka M."/>
            <person name="Mock T."/>
            <person name="Valentin K."/>
            <person name="Verret F."/>
            <person name="Berges J.A."/>
            <person name="Brownlee C."/>
            <person name="Cadoret J.P."/>
            <person name="Chiovitti A."/>
            <person name="Choi C.J."/>
            <person name="Coesel S."/>
            <person name="De Martino A."/>
            <person name="Detter J.C."/>
            <person name="Durkin C."/>
            <person name="Falciatore A."/>
            <person name="Fournet J."/>
            <person name="Haruta M."/>
            <person name="Huysman M.J."/>
            <person name="Jenkins B.D."/>
            <person name="Jiroutova K."/>
            <person name="Jorgensen R.E."/>
            <person name="Joubert Y."/>
            <person name="Kaplan A."/>
            <person name="Kroger N."/>
            <person name="Kroth P.G."/>
            <person name="La Roche J."/>
            <person name="Lindquist E."/>
            <person name="Lommer M."/>
            <person name="Martin-Jezequel V."/>
            <person name="Lopez P.J."/>
            <person name="Lucas S."/>
            <person name="Mangogna M."/>
            <person name="McGinnis K."/>
            <person name="Medlin L.K."/>
            <person name="Montsant A."/>
            <person name="Oudot-Le Secq M.P."/>
            <person name="Napoli C."/>
            <person name="Obornik M."/>
            <person name="Parker M.S."/>
            <person name="Petit J.L."/>
            <person name="Porcel B.M."/>
            <person name="Poulsen N."/>
            <person name="Robison M."/>
            <person name="Rychlewski L."/>
            <person name="Rynearson T.A."/>
            <person name="Schmutz J."/>
            <person name="Shapiro H."/>
            <person name="Siaut M."/>
            <person name="Stanley M."/>
            <person name="Sussman M.R."/>
            <person name="Taylor A.R."/>
            <person name="Vardi A."/>
            <person name="von Dassow P."/>
            <person name="Vyverman W."/>
            <person name="Willis A."/>
            <person name="Wyrwicz L.S."/>
            <person name="Rokhsar D.S."/>
            <person name="Weissenbach J."/>
            <person name="Armbrust E.V."/>
            <person name="Green B.R."/>
            <person name="Van de Peer Y."/>
            <person name="Grigoriev I.V."/>
        </authorList>
    </citation>
    <scope>NUCLEOTIDE SEQUENCE [LARGE SCALE GENOMIC DNA]</scope>
    <source>
        <strain evidence="9 10">CCAP 1055/1</strain>
    </source>
</reference>
<evidence type="ECO:0000256" key="3">
    <source>
        <dbReference type="ARBA" id="ARBA00022692"/>
    </source>
</evidence>
<dbReference type="eggNOG" id="ENOG502QYCA">
    <property type="taxonomic scope" value="Eukaryota"/>
</dbReference>
<keyword evidence="3" id="KW-0812">Transmembrane</keyword>
<evidence type="ECO:0000256" key="6">
    <source>
        <dbReference type="ARBA" id="ARBA00022989"/>
    </source>
</evidence>
<evidence type="ECO:0000256" key="2">
    <source>
        <dbReference type="ARBA" id="ARBA00009559"/>
    </source>
</evidence>
<evidence type="ECO:0000256" key="4">
    <source>
        <dbReference type="ARBA" id="ARBA00022801"/>
    </source>
</evidence>
<evidence type="ECO:0000313" key="10">
    <source>
        <dbReference type="Proteomes" id="UP000000759"/>
    </source>
</evidence>
<protein>
    <submittedName>
        <fullName evidence="9">Uncharacterized protein</fullName>
    </submittedName>
</protein>
<dbReference type="InterPro" id="IPR032719">
    <property type="entry name" value="WbsX"/>
</dbReference>
<dbReference type="PaxDb" id="2850-Phatr47966"/>
<dbReference type="OMA" id="NEWNEDT"/>
<dbReference type="InParanoid" id="B7G5I9"/>
<dbReference type="STRING" id="556484.B7G5I9"/>
<evidence type="ECO:0000256" key="7">
    <source>
        <dbReference type="ARBA" id="ARBA00023034"/>
    </source>
</evidence>
<reference evidence="10" key="2">
    <citation type="submission" date="2008-08" db="EMBL/GenBank/DDBJ databases">
        <authorList>
            <consortium name="Diatom Consortium"/>
            <person name="Grigoriev I."/>
            <person name="Grimwood J."/>
            <person name="Kuo A."/>
            <person name="Otillar R.P."/>
            <person name="Salamov A."/>
            <person name="Detter J.C."/>
            <person name="Lindquist E."/>
            <person name="Shapiro H."/>
            <person name="Lucas S."/>
            <person name="Glavina del Rio T."/>
            <person name="Pitluck S."/>
            <person name="Rokhsar D."/>
            <person name="Bowler C."/>
        </authorList>
    </citation>
    <scope>GENOME REANNOTATION</scope>
    <source>
        <strain evidence="10">CCAP 1055/1</strain>
    </source>
</reference>
<organism evidence="9 10">
    <name type="scientific">Phaeodactylum tricornutum (strain CCAP 1055/1)</name>
    <dbReference type="NCBI Taxonomy" id="556484"/>
    <lineage>
        <taxon>Eukaryota</taxon>
        <taxon>Sar</taxon>
        <taxon>Stramenopiles</taxon>
        <taxon>Ochrophyta</taxon>
        <taxon>Bacillariophyta</taxon>
        <taxon>Bacillariophyceae</taxon>
        <taxon>Bacillariophycidae</taxon>
        <taxon>Naviculales</taxon>
        <taxon>Phaeodactylaceae</taxon>
        <taxon>Phaeodactylum</taxon>
    </lineage>
</organism>
<dbReference type="PANTHER" id="PTHR13572">
    <property type="entry name" value="ENDO-ALPHA-1,2-MANNOSIDASE"/>
    <property type="match status" value="1"/>
</dbReference>
<dbReference type="EMBL" id="CM000617">
    <property type="protein sequence ID" value="EEC46324.1"/>
    <property type="molecule type" value="Genomic_DNA"/>
</dbReference>
<evidence type="ECO:0000256" key="1">
    <source>
        <dbReference type="ARBA" id="ARBA00004323"/>
    </source>
</evidence>